<dbReference type="GO" id="GO:0030638">
    <property type="term" value="P:polyketide metabolic process"/>
    <property type="evidence" value="ECO:0007669"/>
    <property type="project" value="InterPro"/>
</dbReference>
<keyword evidence="4" id="KW-1185">Reference proteome</keyword>
<dbReference type="SUPFAM" id="SSF54427">
    <property type="entry name" value="NTF2-like"/>
    <property type="match status" value="1"/>
</dbReference>
<dbReference type="PROSITE" id="PS50937">
    <property type="entry name" value="HTH_MERR_2"/>
    <property type="match status" value="1"/>
</dbReference>
<keyword evidence="1" id="KW-0238">DNA-binding</keyword>
<dbReference type="SMART" id="SM00422">
    <property type="entry name" value="HTH_MERR"/>
    <property type="match status" value="1"/>
</dbReference>
<dbReference type="GO" id="GO:0003700">
    <property type="term" value="F:DNA-binding transcription factor activity"/>
    <property type="evidence" value="ECO:0007669"/>
    <property type="project" value="InterPro"/>
</dbReference>
<dbReference type="KEGG" id="asip:AQUSIP_02640"/>
<dbReference type="InterPro" id="IPR032710">
    <property type="entry name" value="NTF2-like_dom_sf"/>
</dbReference>
<dbReference type="AlphaFoldDB" id="A0A5E4PDJ2"/>
<dbReference type="GO" id="GO:0003677">
    <property type="term" value="F:DNA binding"/>
    <property type="evidence" value="ECO:0007669"/>
    <property type="project" value="UniProtKB-KW"/>
</dbReference>
<protein>
    <submittedName>
        <fullName evidence="3">HTH-type transcriptional activator mta</fullName>
    </submittedName>
</protein>
<name>A0A5E4PDJ2_9COXI</name>
<dbReference type="InterPro" id="IPR009061">
    <property type="entry name" value="DNA-bd_dom_put_sf"/>
</dbReference>
<dbReference type="PANTHER" id="PTHR30204">
    <property type="entry name" value="REDOX-CYCLING DRUG-SENSING TRANSCRIPTIONAL ACTIVATOR SOXR"/>
    <property type="match status" value="1"/>
</dbReference>
<evidence type="ECO:0000313" key="3">
    <source>
        <dbReference type="EMBL" id="VVC74990.1"/>
    </source>
</evidence>
<dbReference type="PRINTS" id="PR00040">
    <property type="entry name" value="HTHMERR"/>
</dbReference>
<proteinExistence type="predicted"/>
<dbReference type="CDD" id="cd01106">
    <property type="entry name" value="HTH_TipAL-Mta"/>
    <property type="match status" value="1"/>
</dbReference>
<evidence type="ECO:0000313" key="4">
    <source>
        <dbReference type="Proteomes" id="UP000324194"/>
    </source>
</evidence>
<dbReference type="PANTHER" id="PTHR30204:SF90">
    <property type="entry name" value="HTH-TYPE TRANSCRIPTIONAL ACTIVATOR MTA"/>
    <property type="match status" value="1"/>
</dbReference>
<dbReference type="Pfam" id="PF13411">
    <property type="entry name" value="MerR_1"/>
    <property type="match status" value="1"/>
</dbReference>
<dbReference type="InterPro" id="IPR047057">
    <property type="entry name" value="MerR_fam"/>
</dbReference>
<dbReference type="Gene3D" id="1.10.1660.10">
    <property type="match status" value="1"/>
</dbReference>
<dbReference type="Proteomes" id="UP000324194">
    <property type="component" value="Chromosome 1"/>
</dbReference>
<dbReference type="EMBL" id="LR699119">
    <property type="protein sequence ID" value="VVC74990.1"/>
    <property type="molecule type" value="Genomic_DNA"/>
</dbReference>
<evidence type="ECO:0000259" key="2">
    <source>
        <dbReference type="PROSITE" id="PS50937"/>
    </source>
</evidence>
<dbReference type="InterPro" id="IPR009959">
    <property type="entry name" value="Cyclase_SnoaL-like"/>
</dbReference>
<reference evidence="3 4" key="1">
    <citation type="submission" date="2019-08" db="EMBL/GenBank/DDBJ databases">
        <authorList>
            <person name="Guy L."/>
        </authorList>
    </citation>
    <scope>NUCLEOTIDE SEQUENCE [LARGE SCALE GENOMIC DNA]</scope>
    <source>
        <strain evidence="3 4">SGT-108</strain>
    </source>
</reference>
<dbReference type="InterPro" id="IPR000551">
    <property type="entry name" value="MerR-type_HTH_dom"/>
</dbReference>
<accession>A0A5E4PDJ2</accession>
<organism evidence="3 4">
    <name type="scientific">Aquicella siphonis</name>
    <dbReference type="NCBI Taxonomy" id="254247"/>
    <lineage>
        <taxon>Bacteria</taxon>
        <taxon>Pseudomonadati</taxon>
        <taxon>Pseudomonadota</taxon>
        <taxon>Gammaproteobacteria</taxon>
        <taxon>Legionellales</taxon>
        <taxon>Coxiellaceae</taxon>
        <taxon>Aquicella</taxon>
    </lineage>
</organism>
<gene>
    <name evidence="3" type="primary">mta_1</name>
    <name evidence="3" type="ORF">AQUSIP_02640</name>
</gene>
<feature type="domain" description="HTH merR-type" evidence="2">
    <location>
        <begin position="13"/>
        <end position="82"/>
    </location>
</feature>
<dbReference type="Gene3D" id="3.10.450.50">
    <property type="match status" value="1"/>
</dbReference>
<sequence length="254" mass="29888">MMLNISDEKIKMSYTVKKLAKLSGVSIRTLRFYDTIGLLKPAYYGDNNYRYYEEEQVLMLQQILFYREIGFSLNNIQRIISSDDFNKIDALLSHKQVLAESLDRTKKLIKTIDQTIARLRDEITISDEELFVGFAHKFAFDSFVTAFAPGNEHMLDKYFASDLVMFNHTMKKQLDLNDLKSRLPVLHEIFKDLRSEVKDVTTEENRIAFRVEQNAVFTKHIPVGVQVRLDVMNLYKLERGKVREWQIWVNIMEI</sequence>
<evidence type="ECO:0000256" key="1">
    <source>
        <dbReference type="ARBA" id="ARBA00023125"/>
    </source>
</evidence>
<dbReference type="OrthoDB" id="9802944at2"/>
<dbReference type="Pfam" id="PF07366">
    <property type="entry name" value="SnoaL"/>
    <property type="match status" value="1"/>
</dbReference>
<dbReference type="SUPFAM" id="SSF46955">
    <property type="entry name" value="Putative DNA-binding domain"/>
    <property type="match status" value="1"/>
</dbReference>